<accession>S4PN44</accession>
<organism evidence="1">
    <name type="scientific">Pararge aegeria</name>
    <name type="common">speckled wood butterfly</name>
    <dbReference type="NCBI Taxonomy" id="116150"/>
    <lineage>
        <taxon>Eukaryota</taxon>
        <taxon>Metazoa</taxon>
        <taxon>Ecdysozoa</taxon>
        <taxon>Arthropoda</taxon>
        <taxon>Hexapoda</taxon>
        <taxon>Insecta</taxon>
        <taxon>Pterygota</taxon>
        <taxon>Neoptera</taxon>
        <taxon>Endopterygota</taxon>
        <taxon>Lepidoptera</taxon>
        <taxon>Glossata</taxon>
        <taxon>Ditrysia</taxon>
        <taxon>Papilionoidea</taxon>
        <taxon>Nymphalidae</taxon>
        <taxon>Satyrinae</taxon>
        <taxon>Satyrini</taxon>
        <taxon>Parargina</taxon>
        <taxon>Pararge</taxon>
    </lineage>
</organism>
<reference evidence="1" key="2">
    <citation type="submission" date="2013-05" db="EMBL/GenBank/DDBJ databases">
        <authorList>
            <person name="Carter J.-M."/>
            <person name="Baker S.C."/>
            <person name="Pink R."/>
            <person name="Carter D.R.F."/>
            <person name="Collins A."/>
            <person name="Tomlin J."/>
            <person name="Gibbs M."/>
            <person name="Breuker C.J."/>
        </authorList>
    </citation>
    <scope>NUCLEOTIDE SEQUENCE</scope>
    <source>
        <tissue evidence="1">Ovary</tissue>
    </source>
</reference>
<name>S4PN44_9NEOP</name>
<evidence type="ECO:0000313" key="1">
    <source>
        <dbReference type="EMBL" id="JAA91493.1"/>
    </source>
</evidence>
<dbReference type="AlphaFoldDB" id="S4PN44"/>
<proteinExistence type="predicted"/>
<dbReference type="EMBL" id="GAIX01001067">
    <property type="protein sequence ID" value="JAA91493.1"/>
    <property type="molecule type" value="Transcribed_RNA"/>
</dbReference>
<protein>
    <submittedName>
        <fullName evidence="1">Uncharacterized protein</fullName>
    </submittedName>
</protein>
<sequence>MSGLGVFCGDLEVSVLGQRWVGLVREGFAASVLVLAPVFVRELGEGLKVVFLEPTPMRTQPQLMLKALKHFRGKIKMVDESFGGLPLVVGDEGRLTMVQEVVYGVDGRAEVCDGEVYVAKDGVVCGVG</sequence>
<reference evidence="1" key="1">
    <citation type="journal article" date="2013" name="BMC Genomics">
        <title>Unscrambling butterfly oogenesis.</title>
        <authorList>
            <person name="Carter J.M."/>
            <person name="Baker S.C."/>
            <person name="Pink R."/>
            <person name="Carter D.R."/>
            <person name="Collins A."/>
            <person name="Tomlin J."/>
            <person name="Gibbs M."/>
            <person name="Breuker C.J."/>
        </authorList>
    </citation>
    <scope>NUCLEOTIDE SEQUENCE</scope>
    <source>
        <tissue evidence="1">Ovary</tissue>
    </source>
</reference>